<feature type="compositionally biased region" description="Low complexity" evidence="1">
    <location>
        <begin position="60"/>
        <end position="82"/>
    </location>
</feature>
<accession>B8ARA7</accession>
<keyword evidence="3" id="KW-1185">Reference proteome</keyword>
<protein>
    <submittedName>
        <fullName evidence="2">Uncharacterized protein</fullName>
    </submittedName>
</protein>
<dbReference type="HOGENOM" id="CLU_1899648_0_0_1"/>
<organism evidence="2 3">
    <name type="scientific">Oryza sativa subsp. indica</name>
    <name type="common">Rice</name>
    <dbReference type="NCBI Taxonomy" id="39946"/>
    <lineage>
        <taxon>Eukaryota</taxon>
        <taxon>Viridiplantae</taxon>
        <taxon>Streptophyta</taxon>
        <taxon>Embryophyta</taxon>
        <taxon>Tracheophyta</taxon>
        <taxon>Spermatophyta</taxon>
        <taxon>Magnoliopsida</taxon>
        <taxon>Liliopsida</taxon>
        <taxon>Poales</taxon>
        <taxon>Poaceae</taxon>
        <taxon>BOP clade</taxon>
        <taxon>Oryzoideae</taxon>
        <taxon>Oryzeae</taxon>
        <taxon>Oryzinae</taxon>
        <taxon>Oryza</taxon>
        <taxon>Oryza sativa</taxon>
    </lineage>
</organism>
<dbReference type="Proteomes" id="UP000007015">
    <property type="component" value="Chromosome 4"/>
</dbReference>
<evidence type="ECO:0000313" key="3">
    <source>
        <dbReference type="Proteomes" id="UP000007015"/>
    </source>
</evidence>
<feature type="compositionally biased region" description="Basic and acidic residues" evidence="1">
    <location>
        <begin position="125"/>
        <end position="134"/>
    </location>
</feature>
<feature type="region of interest" description="Disordered" evidence="1">
    <location>
        <begin position="1"/>
        <end position="134"/>
    </location>
</feature>
<evidence type="ECO:0000256" key="1">
    <source>
        <dbReference type="SAM" id="MobiDB-lite"/>
    </source>
</evidence>
<feature type="compositionally biased region" description="Polar residues" evidence="1">
    <location>
        <begin position="1"/>
        <end position="15"/>
    </location>
</feature>
<reference evidence="2 3" key="1">
    <citation type="journal article" date="2005" name="PLoS Biol.">
        <title>The genomes of Oryza sativa: a history of duplications.</title>
        <authorList>
            <person name="Yu J."/>
            <person name="Wang J."/>
            <person name="Lin W."/>
            <person name="Li S."/>
            <person name="Li H."/>
            <person name="Zhou J."/>
            <person name="Ni P."/>
            <person name="Dong W."/>
            <person name="Hu S."/>
            <person name="Zeng C."/>
            <person name="Zhang J."/>
            <person name="Zhang Y."/>
            <person name="Li R."/>
            <person name="Xu Z."/>
            <person name="Li S."/>
            <person name="Li X."/>
            <person name="Zheng H."/>
            <person name="Cong L."/>
            <person name="Lin L."/>
            <person name="Yin J."/>
            <person name="Geng J."/>
            <person name="Li G."/>
            <person name="Shi J."/>
            <person name="Liu J."/>
            <person name="Lv H."/>
            <person name="Li J."/>
            <person name="Wang J."/>
            <person name="Deng Y."/>
            <person name="Ran L."/>
            <person name="Shi X."/>
            <person name="Wang X."/>
            <person name="Wu Q."/>
            <person name="Li C."/>
            <person name="Ren X."/>
            <person name="Wang J."/>
            <person name="Wang X."/>
            <person name="Li D."/>
            <person name="Liu D."/>
            <person name="Zhang X."/>
            <person name="Ji Z."/>
            <person name="Zhao W."/>
            <person name="Sun Y."/>
            <person name="Zhang Z."/>
            <person name="Bao J."/>
            <person name="Han Y."/>
            <person name="Dong L."/>
            <person name="Ji J."/>
            <person name="Chen P."/>
            <person name="Wu S."/>
            <person name="Liu J."/>
            <person name="Xiao Y."/>
            <person name="Bu D."/>
            <person name="Tan J."/>
            <person name="Yang L."/>
            <person name="Ye C."/>
            <person name="Zhang J."/>
            <person name="Xu J."/>
            <person name="Zhou Y."/>
            <person name="Yu Y."/>
            <person name="Zhang B."/>
            <person name="Zhuang S."/>
            <person name="Wei H."/>
            <person name="Liu B."/>
            <person name="Lei M."/>
            <person name="Yu H."/>
            <person name="Li Y."/>
            <person name="Xu H."/>
            <person name="Wei S."/>
            <person name="He X."/>
            <person name="Fang L."/>
            <person name="Zhang Z."/>
            <person name="Zhang Y."/>
            <person name="Huang X."/>
            <person name="Su Z."/>
            <person name="Tong W."/>
            <person name="Li J."/>
            <person name="Tong Z."/>
            <person name="Li S."/>
            <person name="Ye J."/>
            <person name="Wang L."/>
            <person name="Fang L."/>
            <person name="Lei T."/>
            <person name="Chen C."/>
            <person name="Chen H."/>
            <person name="Xu Z."/>
            <person name="Li H."/>
            <person name="Huang H."/>
            <person name="Zhang F."/>
            <person name="Xu H."/>
            <person name="Li N."/>
            <person name="Zhao C."/>
            <person name="Li S."/>
            <person name="Dong L."/>
            <person name="Huang Y."/>
            <person name="Li L."/>
            <person name="Xi Y."/>
            <person name="Qi Q."/>
            <person name="Li W."/>
            <person name="Zhang B."/>
            <person name="Hu W."/>
            <person name="Zhang Y."/>
            <person name="Tian X."/>
            <person name="Jiao Y."/>
            <person name="Liang X."/>
            <person name="Jin J."/>
            <person name="Gao L."/>
            <person name="Zheng W."/>
            <person name="Hao B."/>
            <person name="Liu S."/>
            <person name="Wang W."/>
            <person name="Yuan L."/>
            <person name="Cao M."/>
            <person name="McDermott J."/>
            <person name="Samudrala R."/>
            <person name="Wang J."/>
            <person name="Wong G.K."/>
            <person name="Yang H."/>
        </authorList>
    </citation>
    <scope>NUCLEOTIDE SEQUENCE [LARGE SCALE GENOMIC DNA]</scope>
    <source>
        <strain evidence="3">cv. 93-11</strain>
    </source>
</reference>
<name>B8ARA7_ORYSI</name>
<sequence>MESRCSSASGNFSSSHPRKPPPVAAKPTAPKPEKKTIVSISNRSARGPQHTGASEERGVSGRASEAAAAGGQRATAPPTAAQHRQSAGLTVEAASHVRRPVGGAPDEERLKSRRAGGGRHGGGGGDEKPLGYAG</sequence>
<evidence type="ECO:0000313" key="2">
    <source>
        <dbReference type="EMBL" id="EEC77574.1"/>
    </source>
</evidence>
<dbReference type="AlphaFoldDB" id="B8ARA7"/>
<gene>
    <name evidence="2" type="ORF">OsI_16515</name>
</gene>
<dbReference type="EMBL" id="CM000129">
    <property type="protein sequence ID" value="EEC77574.1"/>
    <property type="molecule type" value="Genomic_DNA"/>
</dbReference>
<dbReference type="Gramene" id="BGIOSGA014782-TA">
    <property type="protein sequence ID" value="BGIOSGA014782-PA"/>
    <property type="gene ID" value="BGIOSGA014782"/>
</dbReference>
<proteinExistence type="predicted"/>